<gene>
    <name evidence="2" type="ORF">PODCO_305137</name>
</gene>
<protein>
    <submittedName>
        <fullName evidence="2">Heterokaryon incompatibility protein</fullName>
    </submittedName>
</protein>
<evidence type="ECO:0000313" key="2">
    <source>
        <dbReference type="EMBL" id="VBB77138.1"/>
    </source>
</evidence>
<keyword evidence="3" id="KW-1185">Reference proteome</keyword>
<dbReference type="Proteomes" id="UP000280685">
    <property type="component" value="Chromosome 3"/>
</dbReference>
<reference evidence="2" key="1">
    <citation type="submission" date="2018-02" db="EMBL/GenBank/DDBJ databases">
        <authorList>
            <person name="Silar P."/>
        </authorList>
    </citation>
    <scope>NUCLEOTIDE SEQUENCE [LARGE SCALE GENOMIC DNA]</scope>
    <source>
        <strain evidence="2">T</strain>
    </source>
</reference>
<evidence type="ECO:0000259" key="1">
    <source>
        <dbReference type="Pfam" id="PF14479"/>
    </source>
</evidence>
<sequence length="277" mass="31503">MAEVAGLVIGAISLASLFDSVVNNFDRVQVGREFGETYRRYLLQLEVLRLRLHRWRDAVSRLIELNDPAVKQANGVLVQRHLSDIQSLFEKEEKLSKPYYKVEVEDEAEGEEDWMVRTLRGLSRKHRANTPSVQCKVRWAIRGRNEFDRLVTNISVQVSNLEEIIPTHDMERRLSQMRSEDANEVGKQREANAIDIDILREIALIVDGKLSDMVKVKARNEWVGNTAEDESKLHQGDMVSNDYHGNAIAPGGLWKDNVAKGKSKVTQGTSYGFNPFA</sequence>
<feature type="domain" description="Prion-inhibition and propagation HeLo" evidence="1">
    <location>
        <begin position="6"/>
        <end position="185"/>
    </location>
</feature>
<dbReference type="InterPro" id="IPR029498">
    <property type="entry name" value="HeLo_dom"/>
</dbReference>
<dbReference type="PANTHER" id="PTHR37542">
    <property type="entry name" value="HELO DOMAIN-CONTAINING PROTEIN-RELATED"/>
    <property type="match status" value="1"/>
</dbReference>
<dbReference type="InterPro" id="IPR038305">
    <property type="entry name" value="HeLo_sf"/>
</dbReference>
<dbReference type="PANTHER" id="PTHR37542:SF3">
    <property type="entry name" value="PRION-INHIBITION AND PROPAGATION HELO DOMAIN-CONTAINING PROTEIN"/>
    <property type="match status" value="1"/>
</dbReference>
<dbReference type="EMBL" id="LR026966">
    <property type="protein sequence ID" value="VBB77138.1"/>
    <property type="molecule type" value="Genomic_DNA"/>
</dbReference>
<accession>A0ABY6S6R7</accession>
<organism evidence="2 3">
    <name type="scientific">Podospora comata</name>
    <dbReference type="NCBI Taxonomy" id="48703"/>
    <lineage>
        <taxon>Eukaryota</taxon>
        <taxon>Fungi</taxon>
        <taxon>Dikarya</taxon>
        <taxon>Ascomycota</taxon>
        <taxon>Pezizomycotina</taxon>
        <taxon>Sordariomycetes</taxon>
        <taxon>Sordariomycetidae</taxon>
        <taxon>Sordariales</taxon>
        <taxon>Podosporaceae</taxon>
        <taxon>Podospora</taxon>
    </lineage>
</organism>
<evidence type="ECO:0000313" key="3">
    <source>
        <dbReference type="Proteomes" id="UP000280685"/>
    </source>
</evidence>
<proteinExistence type="predicted"/>
<name>A0ABY6S6R7_PODCO</name>
<dbReference type="Pfam" id="PF14479">
    <property type="entry name" value="HeLo"/>
    <property type="match status" value="1"/>
</dbReference>
<dbReference type="Gene3D" id="1.20.120.1020">
    <property type="entry name" value="Prion-inhibition and propagation, HeLo domain"/>
    <property type="match status" value="1"/>
</dbReference>